<reference evidence="1 2" key="1">
    <citation type="submission" date="2019-09" db="EMBL/GenBank/DDBJ databases">
        <authorList>
            <person name="Chandra G."/>
            <person name="Truman W A."/>
        </authorList>
    </citation>
    <scope>NUCLEOTIDE SEQUENCE [LARGE SCALE GENOMIC DNA]</scope>
    <source>
        <strain evidence="1">PS685</strain>
    </source>
</reference>
<evidence type="ECO:0000313" key="1">
    <source>
        <dbReference type="EMBL" id="VVN73033.1"/>
    </source>
</evidence>
<dbReference type="AlphaFoldDB" id="A0A5E7ADC8"/>
<evidence type="ECO:0000313" key="2">
    <source>
        <dbReference type="Proteomes" id="UP000326437"/>
    </source>
</evidence>
<sequence>MIRIAAGHRMIFQLTEAASESHVIGATDLLIAQEQHPMLEQLGTNLGEKTVVLHRIGEVDADQFGANAAGQLFDFHGWRLLK</sequence>
<organism evidence="1 2">
    <name type="scientific">Pseudomonas fluorescens</name>
    <dbReference type="NCBI Taxonomy" id="294"/>
    <lineage>
        <taxon>Bacteria</taxon>
        <taxon>Pseudomonadati</taxon>
        <taxon>Pseudomonadota</taxon>
        <taxon>Gammaproteobacteria</taxon>
        <taxon>Pseudomonadales</taxon>
        <taxon>Pseudomonadaceae</taxon>
        <taxon>Pseudomonas</taxon>
    </lineage>
</organism>
<accession>A0A5E7ADC8</accession>
<gene>
    <name evidence="1" type="ORF">PS685_05147</name>
</gene>
<protein>
    <submittedName>
        <fullName evidence="1">Uncharacterized protein</fullName>
    </submittedName>
</protein>
<dbReference type="EMBL" id="CABVHO010000246">
    <property type="protein sequence ID" value="VVN73033.1"/>
    <property type="molecule type" value="Genomic_DNA"/>
</dbReference>
<dbReference type="Proteomes" id="UP000326437">
    <property type="component" value="Unassembled WGS sequence"/>
</dbReference>
<proteinExistence type="predicted"/>
<name>A0A5E7ADC8_PSEFL</name>